<dbReference type="PANTHER" id="PTHR48182">
    <property type="entry name" value="PROTEIN SERAC1"/>
    <property type="match status" value="1"/>
</dbReference>
<dbReference type="GO" id="GO:0016020">
    <property type="term" value="C:membrane"/>
    <property type="evidence" value="ECO:0007669"/>
    <property type="project" value="UniProtKB-SubCell"/>
</dbReference>
<dbReference type="Proteomes" id="UP000481858">
    <property type="component" value="Unassembled WGS sequence"/>
</dbReference>
<dbReference type="InParanoid" id="A0A7C8IPV6"/>
<dbReference type="GO" id="GO:0005783">
    <property type="term" value="C:endoplasmic reticulum"/>
    <property type="evidence" value="ECO:0007669"/>
    <property type="project" value="UniProtKB-SubCell"/>
</dbReference>
<evidence type="ECO:0000256" key="2">
    <source>
        <dbReference type="ARBA" id="ARBA00004240"/>
    </source>
</evidence>
<dbReference type="InterPro" id="IPR052374">
    <property type="entry name" value="SERAC1"/>
</dbReference>
<gene>
    <name evidence="7" type="ORF">GQX73_g7542</name>
</gene>
<dbReference type="InterPro" id="IPR029058">
    <property type="entry name" value="AB_hydrolase_fold"/>
</dbReference>
<protein>
    <recommendedName>
        <fullName evidence="9">DUF676 domain-containing protein</fullName>
    </recommendedName>
</protein>
<evidence type="ECO:0000313" key="7">
    <source>
        <dbReference type="EMBL" id="KAF2966025.1"/>
    </source>
</evidence>
<dbReference type="AlphaFoldDB" id="A0A7C8IPV6"/>
<evidence type="ECO:0000256" key="5">
    <source>
        <dbReference type="ARBA" id="ARBA00023128"/>
    </source>
</evidence>
<name>A0A7C8IPV6_9PEZI</name>
<evidence type="ECO:0008006" key="9">
    <source>
        <dbReference type="Google" id="ProtNLM"/>
    </source>
</evidence>
<accession>A0A7C8IPV6</accession>
<reference evidence="7 8" key="1">
    <citation type="submission" date="2019-12" db="EMBL/GenBank/DDBJ databases">
        <title>Draft genome sequence of the ascomycete Xylaria multiplex DSM 110363.</title>
        <authorList>
            <person name="Buettner E."/>
            <person name="Kellner H."/>
        </authorList>
    </citation>
    <scope>NUCLEOTIDE SEQUENCE [LARGE SCALE GENOMIC DNA]</scope>
    <source>
        <strain evidence="7 8">DSM 110363</strain>
    </source>
</reference>
<comment type="caution">
    <text evidence="7">The sequence shown here is derived from an EMBL/GenBank/DDBJ whole genome shotgun (WGS) entry which is preliminary data.</text>
</comment>
<dbReference type="EMBL" id="WUBL01000099">
    <property type="protein sequence ID" value="KAF2966025.1"/>
    <property type="molecule type" value="Genomic_DNA"/>
</dbReference>
<evidence type="ECO:0000256" key="1">
    <source>
        <dbReference type="ARBA" id="ARBA00004173"/>
    </source>
</evidence>
<keyword evidence="8" id="KW-1185">Reference proteome</keyword>
<evidence type="ECO:0000256" key="6">
    <source>
        <dbReference type="ARBA" id="ARBA00023136"/>
    </source>
</evidence>
<dbReference type="PANTHER" id="PTHR48182:SF2">
    <property type="entry name" value="PROTEIN SERAC1"/>
    <property type="match status" value="1"/>
</dbReference>
<evidence type="ECO:0000313" key="8">
    <source>
        <dbReference type="Proteomes" id="UP000481858"/>
    </source>
</evidence>
<dbReference type="Gene3D" id="3.40.50.1820">
    <property type="entry name" value="alpha/beta hydrolase"/>
    <property type="match status" value="1"/>
</dbReference>
<organism evidence="7 8">
    <name type="scientific">Xylaria multiplex</name>
    <dbReference type="NCBI Taxonomy" id="323545"/>
    <lineage>
        <taxon>Eukaryota</taxon>
        <taxon>Fungi</taxon>
        <taxon>Dikarya</taxon>
        <taxon>Ascomycota</taxon>
        <taxon>Pezizomycotina</taxon>
        <taxon>Sordariomycetes</taxon>
        <taxon>Xylariomycetidae</taxon>
        <taxon>Xylariales</taxon>
        <taxon>Xylariaceae</taxon>
        <taxon>Xylaria</taxon>
    </lineage>
</organism>
<evidence type="ECO:0000256" key="3">
    <source>
        <dbReference type="ARBA" id="ARBA00004370"/>
    </source>
</evidence>
<comment type="subcellular location">
    <subcellularLocation>
        <location evidence="2">Endoplasmic reticulum</location>
    </subcellularLocation>
    <subcellularLocation>
        <location evidence="3">Membrane</location>
    </subcellularLocation>
    <subcellularLocation>
        <location evidence="1">Mitochondrion</location>
    </subcellularLocation>
</comment>
<sequence>MSPFFWRRANQEGSVAVQRRAAPQSRLLNDRIPDEGHKFDFVFIHEARPDPDKEWGSCDSTGREWPSYLPDNFPSARIFIFQYDTSWVKGLNDIVNTAHLEDAADQLLVYLHKLEKESKLSSTVVVAHGFGGLLYEKAIVKSKASEETFFTRQWHAAFLFGTPHLGAGIAEWAIILAKSWNIRCAKTPQSQDWSNLKAEISKTADMQRAFWEILQDIETRIDVIGCFPTRPELHSNLILSSEWAVPPEFSPIAVDSSHSSMTELDPKGGTFKAIVDKVNSLVDSLANLIFGNLASSAFGGKARKFLPKSCLDDIISRSSIRKELEPSIDACNIKSEDETLKFIYEHARKVFATLEINDPREFAEDFAIVEVDGKEKWEEVARDARNAWNSVHDLIVKPNAAFSIEARGLKHTYGLDQNPEASELDSNLKFTSSLINNAIRRLGSDNLSKLHHAARRTAVDPKHVHLFSFQYHSNTMNGEKVKASVLVNWIHQIQQIEPEYQRDSAISAVVKLVEAKLLDIAKNLSTDEDISLSLKDITERAQGDETYAYLEEHYHKIQNNNSQLVKLD</sequence>
<evidence type="ECO:0000256" key="4">
    <source>
        <dbReference type="ARBA" id="ARBA00022824"/>
    </source>
</evidence>
<dbReference type="GO" id="GO:0005739">
    <property type="term" value="C:mitochondrion"/>
    <property type="evidence" value="ECO:0007669"/>
    <property type="project" value="UniProtKB-SubCell"/>
</dbReference>
<keyword evidence="5" id="KW-0496">Mitochondrion</keyword>
<keyword evidence="4" id="KW-0256">Endoplasmic reticulum</keyword>
<keyword evidence="6" id="KW-0472">Membrane</keyword>
<proteinExistence type="predicted"/>
<dbReference type="OrthoDB" id="427518at2759"/>